<evidence type="ECO:0000313" key="3">
    <source>
        <dbReference type="Proteomes" id="UP000193648"/>
    </source>
</evidence>
<dbReference type="PANTHER" id="PTHR36840">
    <property type="entry name" value="BLL5714 PROTEIN"/>
    <property type="match status" value="1"/>
</dbReference>
<keyword evidence="3" id="KW-1185">Reference proteome</keyword>
<feature type="transmembrane region" description="Helical" evidence="1">
    <location>
        <begin position="248"/>
        <end position="266"/>
    </location>
</feature>
<dbReference type="GeneID" id="33572361"/>
<keyword evidence="1" id="KW-0472">Membrane</keyword>
<dbReference type="OrthoDB" id="191995at2759"/>
<feature type="transmembrane region" description="Helical" evidence="1">
    <location>
        <begin position="272"/>
        <end position="292"/>
    </location>
</feature>
<feature type="transmembrane region" description="Helical" evidence="1">
    <location>
        <begin position="335"/>
        <end position="359"/>
    </location>
</feature>
<feature type="transmembrane region" description="Helical" evidence="1">
    <location>
        <begin position="156"/>
        <end position="178"/>
    </location>
</feature>
<name>A0A1Y2GC60_9FUNG</name>
<dbReference type="Pfam" id="PF06772">
    <property type="entry name" value="LtrA"/>
    <property type="match status" value="1"/>
</dbReference>
<feature type="transmembrane region" description="Helical" evidence="1">
    <location>
        <begin position="380"/>
        <end position="401"/>
    </location>
</feature>
<proteinExistence type="predicted"/>
<dbReference type="InParanoid" id="A0A1Y2GC60"/>
<protein>
    <submittedName>
        <fullName evidence="2">Bacterial low temperature requirement A protein-domain-containing protein</fullName>
    </submittedName>
</protein>
<feature type="transmembrane region" description="Helical" evidence="1">
    <location>
        <begin position="452"/>
        <end position="473"/>
    </location>
</feature>
<comment type="caution">
    <text evidence="2">The sequence shown here is derived from an EMBL/GenBank/DDBJ whole genome shotgun (WGS) entry which is preliminary data.</text>
</comment>
<dbReference type="PANTHER" id="PTHR36840:SF1">
    <property type="entry name" value="BLL5714 PROTEIN"/>
    <property type="match status" value="1"/>
</dbReference>
<dbReference type="EMBL" id="MCFF01000044">
    <property type="protein sequence ID" value="ORZ06777.1"/>
    <property type="molecule type" value="Genomic_DNA"/>
</dbReference>
<evidence type="ECO:0000256" key="1">
    <source>
        <dbReference type="SAM" id="Phobius"/>
    </source>
</evidence>
<accession>A0A1Y2GC60</accession>
<dbReference type="Proteomes" id="UP000193648">
    <property type="component" value="Unassembled WGS sequence"/>
</dbReference>
<evidence type="ECO:0000313" key="2">
    <source>
        <dbReference type="EMBL" id="ORZ06777.1"/>
    </source>
</evidence>
<dbReference type="InterPro" id="IPR010640">
    <property type="entry name" value="Low_temperature_requirement_A"/>
</dbReference>
<reference evidence="2 3" key="1">
    <citation type="submission" date="2016-07" db="EMBL/GenBank/DDBJ databases">
        <title>Pervasive Adenine N6-methylation of Active Genes in Fungi.</title>
        <authorList>
            <consortium name="DOE Joint Genome Institute"/>
            <person name="Mondo S.J."/>
            <person name="Dannebaum R.O."/>
            <person name="Kuo R.C."/>
            <person name="Labutti K."/>
            <person name="Haridas S."/>
            <person name="Kuo A."/>
            <person name="Salamov A."/>
            <person name="Ahrendt S.R."/>
            <person name="Lipzen A."/>
            <person name="Sullivan W."/>
            <person name="Andreopoulos W.B."/>
            <person name="Clum A."/>
            <person name="Lindquist E."/>
            <person name="Daum C."/>
            <person name="Ramamoorthy G.K."/>
            <person name="Gryganskyi A."/>
            <person name="Culley D."/>
            <person name="Magnuson J.K."/>
            <person name="James T.Y."/>
            <person name="O'Malley M.A."/>
            <person name="Stajich J.E."/>
            <person name="Spatafora J.W."/>
            <person name="Visel A."/>
            <person name="Grigoriev I.V."/>
        </authorList>
    </citation>
    <scope>NUCLEOTIDE SEQUENCE [LARGE SCALE GENOMIC DNA]</scope>
    <source>
        <strain evidence="2 3">NRRL 3116</strain>
    </source>
</reference>
<feature type="transmembrane region" description="Helical" evidence="1">
    <location>
        <begin position="126"/>
        <end position="144"/>
    </location>
</feature>
<feature type="transmembrane region" description="Helical" evidence="1">
    <location>
        <begin position="190"/>
        <end position="210"/>
    </location>
</feature>
<dbReference type="RefSeq" id="XP_021877698.1">
    <property type="nucleotide sequence ID" value="XM_022030519.1"/>
</dbReference>
<dbReference type="AlphaFoldDB" id="A0A1Y2GC60"/>
<feature type="transmembrane region" description="Helical" evidence="1">
    <location>
        <begin position="421"/>
        <end position="440"/>
    </location>
</feature>
<organism evidence="2 3">
    <name type="scientific">Lobosporangium transversale</name>
    <dbReference type="NCBI Taxonomy" id="64571"/>
    <lineage>
        <taxon>Eukaryota</taxon>
        <taxon>Fungi</taxon>
        <taxon>Fungi incertae sedis</taxon>
        <taxon>Mucoromycota</taxon>
        <taxon>Mortierellomycotina</taxon>
        <taxon>Mortierellomycetes</taxon>
        <taxon>Mortierellales</taxon>
        <taxon>Mortierellaceae</taxon>
        <taxon>Lobosporangium</taxon>
    </lineage>
</organism>
<keyword evidence="1" id="KW-0812">Transmembrane</keyword>
<gene>
    <name evidence="2" type="ORF">BCR41DRAFT_425015</name>
</gene>
<keyword evidence="1" id="KW-1133">Transmembrane helix</keyword>
<sequence length="507" mass="56662">MESNTSNSNFNVALNDPSPGHHHIHHSALDNMLNEELVDAQDAAIARAEEAEVAAATITGQQQNQQGDGSYFVPKGIQSEYDGEAVSRSVLRPPLHSAPPSYEEGIGHRLRCHAKLMRHRDRDTKVTNVELFFDLVFVYAISSISHTMEEDLRWEVILEMLLVTLAVWWAWVFSAWAFNWFNPDSYLVRLLLLALMLISLVMSAVISDAFHDHSLLFAGMYVLIQVGRNVAAVIALHKHKLQCNFLRLMAWFTFTGVLWIVGGAFGGVARNVLWTIAIVLEYISPALGFYTPGLGKSKSTDWDIHGGHLAERCSLFIIIALGESIVVSGDTFKEVIFTTTGCAMFFVSFSGAAAMWWIYFHTAWNEAIEYVEQSDDPGKMGRLAYTYIHVIMVVGIVWCAVADRLSMMHPHMVPHHEGHEIDVAIMIGGPALFVLGHALFRRTFSSRLPKAHLVTIIAFLCATPIGLFLPLWATALTTTALLLCLGFYESYFRCHILPGLHRHHSET</sequence>